<dbReference type="EMBL" id="JAFNJU010000003">
    <property type="protein sequence ID" value="MBO1264331.1"/>
    <property type="molecule type" value="Genomic_DNA"/>
</dbReference>
<dbReference type="Pfam" id="PF00497">
    <property type="entry name" value="SBP_bac_3"/>
    <property type="match status" value="1"/>
</dbReference>
<dbReference type="InterPro" id="IPR001638">
    <property type="entry name" value="Solute-binding_3/MltF_N"/>
</dbReference>
<feature type="domain" description="Solute-binding protein family 3/N-terminal" evidence="3">
    <location>
        <begin position="36"/>
        <end position="261"/>
    </location>
</feature>
<sequence length="261" mass="29297">MKKIITLLMGLVLLAGCSSPAEKNEDTFEALMEKGEIVVGLDDTFVPMGFRNQQGELVGFDVDLAKEIFDRIGITPKFQPIDWSLKESELNSGNIDLIFNGYTITDARKEKVNFSDPYMDNTQIIITMASSDIMSKEDLTGKVVSVQKESSAYDAVSGEEGVVENLKNGELITFDSNLDLFMDLEAGRSDAIVLDEVFARYVLLSKNIEEYRILEDNFGQEEYGIGFRKSDTTLLEKVNETLEEIRSDGTFDEIKKVYIND</sequence>
<dbReference type="SMART" id="SM00062">
    <property type="entry name" value="PBPb"/>
    <property type="match status" value="1"/>
</dbReference>
<evidence type="ECO:0000313" key="4">
    <source>
        <dbReference type="EMBL" id="MBO1264331.1"/>
    </source>
</evidence>
<gene>
    <name evidence="4" type="ORF">J3A84_04660</name>
</gene>
<keyword evidence="1 2" id="KW-0732">Signal</keyword>
<accession>A0A939KIT8</accession>
<reference evidence="4" key="1">
    <citation type="submission" date="2021-03" db="EMBL/GenBank/DDBJ databases">
        <title>Proteiniclasticum marinus sp. nov., isolated from tidal flat sediment.</title>
        <authorList>
            <person name="Namirimu T."/>
            <person name="Yang J.-A."/>
            <person name="Yang S.-H."/>
            <person name="Kim Y.-J."/>
            <person name="Kwon K.K."/>
        </authorList>
    </citation>
    <scope>NUCLEOTIDE SEQUENCE</scope>
    <source>
        <strain evidence="4">SCR006</strain>
    </source>
</reference>
<evidence type="ECO:0000256" key="2">
    <source>
        <dbReference type="SAM" id="SignalP"/>
    </source>
</evidence>
<dbReference type="RefSeq" id="WP_207598849.1">
    <property type="nucleotide sequence ID" value="NZ_JAFNJU010000003.1"/>
</dbReference>
<dbReference type="PANTHER" id="PTHR35936:SF34">
    <property type="entry name" value="ABC TRANSPORTER EXTRACELLULAR-BINDING PROTEIN YCKB-RELATED"/>
    <property type="match status" value="1"/>
</dbReference>
<dbReference type="CDD" id="cd00996">
    <property type="entry name" value="PBP2_AatB_like"/>
    <property type="match status" value="1"/>
</dbReference>
<dbReference type="Gene3D" id="3.40.190.10">
    <property type="entry name" value="Periplasmic binding protein-like II"/>
    <property type="match status" value="2"/>
</dbReference>
<protein>
    <submittedName>
        <fullName evidence="4">Amino acid ABC transporter substrate-binding protein</fullName>
    </submittedName>
</protein>
<evidence type="ECO:0000259" key="3">
    <source>
        <dbReference type="SMART" id="SM00062"/>
    </source>
</evidence>
<feature type="signal peptide" evidence="2">
    <location>
        <begin position="1"/>
        <end position="23"/>
    </location>
</feature>
<organism evidence="4 5">
    <name type="scientific">Proteiniclasticum aestuarii</name>
    <dbReference type="NCBI Taxonomy" id="2817862"/>
    <lineage>
        <taxon>Bacteria</taxon>
        <taxon>Bacillati</taxon>
        <taxon>Bacillota</taxon>
        <taxon>Clostridia</taxon>
        <taxon>Eubacteriales</taxon>
        <taxon>Clostridiaceae</taxon>
        <taxon>Proteiniclasticum</taxon>
    </lineage>
</organism>
<dbReference type="PANTHER" id="PTHR35936">
    <property type="entry name" value="MEMBRANE-BOUND LYTIC MUREIN TRANSGLYCOSYLASE F"/>
    <property type="match status" value="1"/>
</dbReference>
<dbReference type="AlphaFoldDB" id="A0A939KIT8"/>
<dbReference type="PROSITE" id="PS51257">
    <property type="entry name" value="PROKAR_LIPOPROTEIN"/>
    <property type="match status" value="1"/>
</dbReference>
<comment type="caution">
    <text evidence="4">The sequence shown here is derived from an EMBL/GenBank/DDBJ whole genome shotgun (WGS) entry which is preliminary data.</text>
</comment>
<feature type="chain" id="PRO_5038996320" evidence="2">
    <location>
        <begin position="24"/>
        <end position="261"/>
    </location>
</feature>
<dbReference type="Proteomes" id="UP000664218">
    <property type="component" value="Unassembled WGS sequence"/>
</dbReference>
<keyword evidence="5" id="KW-1185">Reference proteome</keyword>
<proteinExistence type="predicted"/>
<evidence type="ECO:0000256" key="1">
    <source>
        <dbReference type="ARBA" id="ARBA00022729"/>
    </source>
</evidence>
<name>A0A939KIT8_9CLOT</name>
<dbReference type="SUPFAM" id="SSF53850">
    <property type="entry name" value="Periplasmic binding protein-like II"/>
    <property type="match status" value="1"/>
</dbReference>
<evidence type="ECO:0000313" key="5">
    <source>
        <dbReference type="Proteomes" id="UP000664218"/>
    </source>
</evidence>